<feature type="active site" description="Tele-hemiaminal-histidine intermediate" evidence="11">
    <location>
        <position position="222"/>
    </location>
</feature>
<feature type="binding site" evidence="12">
    <location>
        <position position="112"/>
    </location>
    <ligand>
        <name>substrate</name>
    </ligand>
</feature>
<evidence type="ECO:0000256" key="3">
    <source>
        <dbReference type="ARBA" id="ARBA00008757"/>
    </source>
</evidence>
<name>A0A8K0X9A9_9PEZI</name>
<dbReference type="EMBL" id="JAGPXD010000001">
    <property type="protein sequence ID" value="KAH7374765.1"/>
    <property type="molecule type" value="Genomic_DNA"/>
</dbReference>
<dbReference type="SMART" id="SM01120">
    <property type="entry name" value="Dak2"/>
    <property type="match status" value="1"/>
</dbReference>
<dbReference type="Gene3D" id="1.25.40.340">
    <property type="match status" value="1"/>
</dbReference>
<dbReference type="GO" id="GO:0004371">
    <property type="term" value="F:glycerone kinase activity"/>
    <property type="evidence" value="ECO:0007669"/>
    <property type="project" value="UniProtKB-EC"/>
</dbReference>
<dbReference type="InterPro" id="IPR004006">
    <property type="entry name" value="DhaK_dom"/>
</dbReference>
<evidence type="ECO:0000256" key="5">
    <source>
        <dbReference type="ARBA" id="ARBA00022741"/>
    </source>
</evidence>
<evidence type="ECO:0000256" key="1">
    <source>
        <dbReference type="ARBA" id="ARBA00003264"/>
    </source>
</evidence>
<dbReference type="GO" id="GO:0005829">
    <property type="term" value="C:cytosol"/>
    <property type="evidence" value="ECO:0007669"/>
    <property type="project" value="TreeGrafter"/>
</dbReference>
<feature type="domain" description="DhaK" evidence="14">
    <location>
        <begin position="9"/>
        <end position="346"/>
    </location>
</feature>
<dbReference type="InterPro" id="IPR004007">
    <property type="entry name" value="DhaL_dom"/>
</dbReference>
<evidence type="ECO:0000313" key="15">
    <source>
        <dbReference type="EMBL" id="KAH7374765.1"/>
    </source>
</evidence>
<comment type="catalytic activity">
    <reaction evidence="10">
        <text>dihydroxyacetone + ATP = dihydroxyacetone phosphate + ADP + H(+)</text>
        <dbReference type="Rhea" id="RHEA:15773"/>
        <dbReference type="ChEBI" id="CHEBI:15378"/>
        <dbReference type="ChEBI" id="CHEBI:16016"/>
        <dbReference type="ChEBI" id="CHEBI:30616"/>
        <dbReference type="ChEBI" id="CHEBI:57642"/>
        <dbReference type="ChEBI" id="CHEBI:456216"/>
        <dbReference type="EC" id="2.7.1.29"/>
    </reaction>
</comment>
<evidence type="ECO:0000256" key="8">
    <source>
        <dbReference type="ARBA" id="ARBA00022840"/>
    </source>
</evidence>
<dbReference type="Pfam" id="PF02734">
    <property type="entry name" value="Dak2"/>
    <property type="match status" value="1"/>
</dbReference>
<dbReference type="PANTHER" id="PTHR28629">
    <property type="entry name" value="TRIOKINASE/FMN CYCLASE"/>
    <property type="match status" value="1"/>
</dbReference>
<accession>A0A8K0X9A9</accession>
<dbReference type="InterPro" id="IPR036117">
    <property type="entry name" value="DhaL_dom_sf"/>
</dbReference>
<comment type="caution">
    <text evidence="15">The sequence shown here is derived from an EMBL/GenBank/DDBJ whole genome shotgun (WGS) entry which is preliminary data.</text>
</comment>
<dbReference type="NCBIfam" id="TIGR02361">
    <property type="entry name" value="dak_ATP"/>
    <property type="match status" value="1"/>
</dbReference>
<evidence type="ECO:0000259" key="13">
    <source>
        <dbReference type="PROSITE" id="PS51480"/>
    </source>
</evidence>
<dbReference type="GO" id="GO:0019588">
    <property type="term" value="P:anaerobic glycerol catabolic process"/>
    <property type="evidence" value="ECO:0007669"/>
    <property type="project" value="UniProtKB-UniPathway"/>
</dbReference>
<dbReference type="PROSITE" id="PS51480">
    <property type="entry name" value="DHAL"/>
    <property type="match status" value="1"/>
</dbReference>
<dbReference type="Proteomes" id="UP000813385">
    <property type="component" value="Unassembled WGS sequence"/>
</dbReference>
<dbReference type="Pfam" id="PF02733">
    <property type="entry name" value="Dak1"/>
    <property type="match status" value="1"/>
</dbReference>
<dbReference type="Gene3D" id="3.30.1180.20">
    <property type="entry name" value="Dihydroxyacetone kinase, domain 2"/>
    <property type="match status" value="1"/>
</dbReference>
<dbReference type="OrthoDB" id="1724672at2759"/>
<sequence>MSSKHFIHDPTKLVLDSLQATIATNPSLGFQKDHKIIHRRLNSQHHGKVSIVTGGGSGHEPGFAGYVGKGFLTASVAGTIFASPSAEQVRQGLKHVPTDKGVFILIMNYTGDVLNFGMAAEDARAGNIEVELFAVGDDVGVGRQKSGKVGRRGLAGTVLVMKLCGALAEMGGSLAEVHQLARQVAANTATVGASLGHVHVPGRVALGEALSQNEIEIGMGIHNEPGSIRATKALPDLVDTMLQQLLDQTDPDRSYVSIQSCDRVVLLINNLGGVSALELGAITTEVVNQLQSRYGHRPLRIYSGPFLSSLNGPGFSITLLKLEDTGLGEEMSMLELLDFPAEALGWASPLPSSAWSAESGPTSGSEHVAASLKPSSGLTIDSGVTRRLVESGLHRLIGAEPEVTRYDTIVGDGDCGTGMKRGAEAILEALTYPSTTLDAVTFVSDIKAVVETAMDGTSGAIFTIFLSGLVQGLRQLDDNDPTPVDMSMWSSALTFALRTLNRYTPARPGDRTLMDALVPFVTSLATTLDVKQAAAEAATGAENTKALKPAFGRSVYVGSEDSWMGKIPDPGAWAVSEFFQGLAEAT</sequence>
<feature type="domain" description="DhaL" evidence="13">
    <location>
        <begin position="383"/>
        <end position="584"/>
    </location>
</feature>
<dbReference type="PROSITE" id="PS51481">
    <property type="entry name" value="DHAK"/>
    <property type="match status" value="1"/>
</dbReference>
<dbReference type="AlphaFoldDB" id="A0A8K0X9A9"/>
<keyword evidence="16" id="KW-1185">Reference proteome</keyword>
<dbReference type="FunFam" id="3.40.50.10440:FF:000001">
    <property type="entry name" value="Dihydroxyacetone kinase, DhaK subunit"/>
    <property type="match status" value="1"/>
</dbReference>
<keyword evidence="4" id="KW-0808">Transferase</keyword>
<dbReference type="PANTHER" id="PTHR28629:SF14">
    <property type="entry name" value="DIHYDROXYACETONE KINASE 1"/>
    <property type="match status" value="1"/>
</dbReference>
<evidence type="ECO:0000313" key="16">
    <source>
        <dbReference type="Proteomes" id="UP000813385"/>
    </source>
</evidence>
<dbReference type="GO" id="GO:0050354">
    <property type="term" value="F:triokinase activity"/>
    <property type="evidence" value="ECO:0007669"/>
    <property type="project" value="UniProtKB-EC"/>
</dbReference>
<comment type="pathway">
    <text evidence="2">Polyol metabolism; glycerol fermentation; glycerone phosphate from glycerol (oxidative route): step 2/2.</text>
</comment>
<comment type="similarity">
    <text evidence="3">Belongs to the dihydroxyacetone kinase (DAK) family.</text>
</comment>
<keyword evidence="7" id="KW-0319">Glycerol metabolism</keyword>
<keyword evidence="5" id="KW-0547">Nucleotide-binding</keyword>
<keyword evidence="8" id="KW-0067">ATP-binding</keyword>
<proteinExistence type="inferred from homology"/>
<dbReference type="SUPFAM" id="SSF82549">
    <property type="entry name" value="DAK1/DegV-like"/>
    <property type="match status" value="1"/>
</dbReference>
<gene>
    <name evidence="15" type="ORF">B0T11DRAFT_217380</name>
</gene>
<dbReference type="InterPro" id="IPR050861">
    <property type="entry name" value="Dihydroxyacetone_Kinase"/>
</dbReference>
<evidence type="ECO:0000259" key="14">
    <source>
        <dbReference type="PROSITE" id="PS51481"/>
    </source>
</evidence>
<evidence type="ECO:0000256" key="9">
    <source>
        <dbReference type="ARBA" id="ARBA00047974"/>
    </source>
</evidence>
<comment type="function">
    <text evidence="1">Catalyzes both the phosphorylation of dihydroxyacetone and of glyceraldehyde.</text>
</comment>
<protein>
    <submittedName>
        <fullName evidence="15">Dihydroxyacetone kinase</fullName>
    </submittedName>
</protein>
<dbReference type="UniPathway" id="UPA00617">
    <property type="reaction ID" value="UER00669"/>
</dbReference>
<feature type="binding site" evidence="12">
    <location>
        <begin position="56"/>
        <end position="59"/>
    </location>
    <ligand>
        <name>substrate</name>
    </ligand>
</feature>
<dbReference type="Gene3D" id="3.40.50.10440">
    <property type="entry name" value="Dihydroxyacetone kinase, domain 1"/>
    <property type="match status" value="1"/>
</dbReference>
<keyword evidence="6 15" id="KW-0418">Kinase</keyword>
<evidence type="ECO:0000256" key="12">
    <source>
        <dbReference type="PIRSR" id="PIRSR612734-2"/>
    </source>
</evidence>
<dbReference type="FunFam" id="3.30.1180.20:FF:000001">
    <property type="entry name" value="Dihydroxyacetone kinase 1"/>
    <property type="match status" value="1"/>
</dbReference>
<comment type="catalytic activity">
    <reaction evidence="9">
        <text>D-glyceraldehyde + ATP = D-glyceraldehyde 3-phosphate + ADP + H(+)</text>
        <dbReference type="Rhea" id="RHEA:13941"/>
        <dbReference type="ChEBI" id="CHEBI:15378"/>
        <dbReference type="ChEBI" id="CHEBI:17378"/>
        <dbReference type="ChEBI" id="CHEBI:30616"/>
        <dbReference type="ChEBI" id="CHEBI:59776"/>
        <dbReference type="ChEBI" id="CHEBI:456216"/>
        <dbReference type="EC" id="2.7.1.28"/>
    </reaction>
</comment>
<dbReference type="FunFam" id="1.25.40.340:FF:000001">
    <property type="entry name" value="Dihydroxyacetone kinase 1"/>
    <property type="match status" value="1"/>
</dbReference>
<evidence type="ECO:0000256" key="7">
    <source>
        <dbReference type="ARBA" id="ARBA00022798"/>
    </source>
</evidence>
<dbReference type="GO" id="GO:0005524">
    <property type="term" value="F:ATP binding"/>
    <property type="evidence" value="ECO:0007669"/>
    <property type="project" value="UniProtKB-KW"/>
</dbReference>
<evidence type="ECO:0000256" key="4">
    <source>
        <dbReference type="ARBA" id="ARBA00022679"/>
    </source>
</evidence>
<dbReference type="SUPFAM" id="SSF101473">
    <property type="entry name" value="DhaL-like"/>
    <property type="match status" value="1"/>
</dbReference>
<evidence type="ECO:0000256" key="2">
    <source>
        <dbReference type="ARBA" id="ARBA00004778"/>
    </source>
</evidence>
<dbReference type="InterPro" id="IPR012734">
    <property type="entry name" value="DhaK_ATP"/>
</dbReference>
<evidence type="ECO:0000256" key="10">
    <source>
        <dbReference type="ARBA" id="ARBA00048898"/>
    </source>
</evidence>
<evidence type="ECO:0000256" key="11">
    <source>
        <dbReference type="PIRSR" id="PIRSR612734-1"/>
    </source>
</evidence>
<evidence type="ECO:0000256" key="6">
    <source>
        <dbReference type="ARBA" id="ARBA00022777"/>
    </source>
</evidence>
<reference evidence="15" key="1">
    <citation type="journal article" date="2021" name="Nat. Commun.">
        <title>Genetic determinants of endophytism in the Arabidopsis root mycobiome.</title>
        <authorList>
            <person name="Mesny F."/>
            <person name="Miyauchi S."/>
            <person name="Thiergart T."/>
            <person name="Pickel B."/>
            <person name="Atanasova L."/>
            <person name="Karlsson M."/>
            <person name="Huettel B."/>
            <person name="Barry K.W."/>
            <person name="Haridas S."/>
            <person name="Chen C."/>
            <person name="Bauer D."/>
            <person name="Andreopoulos W."/>
            <person name="Pangilinan J."/>
            <person name="LaButti K."/>
            <person name="Riley R."/>
            <person name="Lipzen A."/>
            <person name="Clum A."/>
            <person name="Drula E."/>
            <person name="Henrissat B."/>
            <person name="Kohler A."/>
            <person name="Grigoriev I.V."/>
            <person name="Martin F.M."/>
            <person name="Hacquard S."/>
        </authorList>
    </citation>
    <scope>NUCLEOTIDE SEQUENCE</scope>
    <source>
        <strain evidence="15">MPI-CAGE-AT-0016</strain>
    </source>
</reference>
<organism evidence="15 16">
    <name type="scientific">Plectosphaerella cucumerina</name>
    <dbReference type="NCBI Taxonomy" id="40658"/>
    <lineage>
        <taxon>Eukaryota</taxon>
        <taxon>Fungi</taxon>
        <taxon>Dikarya</taxon>
        <taxon>Ascomycota</taxon>
        <taxon>Pezizomycotina</taxon>
        <taxon>Sordariomycetes</taxon>
        <taxon>Hypocreomycetidae</taxon>
        <taxon>Glomerellales</taxon>
        <taxon>Plectosphaerellaceae</taxon>
        <taxon>Plectosphaerella</taxon>
    </lineage>
</organism>